<dbReference type="Proteomes" id="UP000054928">
    <property type="component" value="Unassembled WGS sequence"/>
</dbReference>
<dbReference type="InterPro" id="IPR000254">
    <property type="entry name" value="CBD"/>
</dbReference>
<organism evidence="5 6">
    <name type="scientific">Plasmopara halstedii</name>
    <name type="common">Downy mildew of sunflower</name>
    <dbReference type="NCBI Taxonomy" id="4781"/>
    <lineage>
        <taxon>Eukaryota</taxon>
        <taxon>Sar</taxon>
        <taxon>Stramenopiles</taxon>
        <taxon>Oomycota</taxon>
        <taxon>Peronosporomycetes</taxon>
        <taxon>Peronosporales</taxon>
        <taxon>Peronosporaceae</taxon>
        <taxon>Plasmopara</taxon>
    </lineage>
</organism>
<feature type="chain" id="PRO_5006058787" evidence="3">
    <location>
        <begin position="22"/>
        <end position="133"/>
    </location>
</feature>
<dbReference type="GeneID" id="36407732"/>
<keyword evidence="6" id="KW-1185">Reference proteome</keyword>
<evidence type="ECO:0000256" key="2">
    <source>
        <dbReference type="SAM" id="MobiDB-lite"/>
    </source>
</evidence>
<dbReference type="InterPro" id="IPR035971">
    <property type="entry name" value="CBD_sf"/>
</dbReference>
<feature type="region of interest" description="Disordered" evidence="2">
    <location>
        <begin position="25"/>
        <end position="73"/>
    </location>
</feature>
<accession>A0A0P1AMU4</accession>
<dbReference type="AlphaFoldDB" id="A0A0P1AMU4"/>
<evidence type="ECO:0000256" key="3">
    <source>
        <dbReference type="SAM" id="SignalP"/>
    </source>
</evidence>
<evidence type="ECO:0000256" key="1">
    <source>
        <dbReference type="ARBA" id="ARBA00022729"/>
    </source>
</evidence>
<dbReference type="OMA" id="DFISVCF"/>
<dbReference type="RefSeq" id="XP_024578767.1">
    <property type="nucleotide sequence ID" value="XM_024728274.1"/>
</dbReference>
<protein>
    <submittedName>
        <fullName evidence="5">RxLR-like protein</fullName>
    </submittedName>
</protein>
<reference evidence="6" key="1">
    <citation type="submission" date="2014-09" db="EMBL/GenBank/DDBJ databases">
        <authorList>
            <person name="Sharma Rahul"/>
            <person name="Thines Marco"/>
        </authorList>
    </citation>
    <scope>NUCLEOTIDE SEQUENCE [LARGE SCALE GENOMIC DNA]</scope>
</reference>
<proteinExistence type="predicted"/>
<feature type="signal peptide" evidence="3">
    <location>
        <begin position="1"/>
        <end position="21"/>
    </location>
</feature>
<sequence length="133" mass="14599">MTSLRLLVTTLFLLAATPTHAARLRTKDNDTLTNPSDSIRPSDSLSDSSSDDVSNSSEDITQDSTTSQGSNEIQNIVMVDEIQGVKAWGQCGGLYYLGETECQQFTSCKQLSDFISVCFPESRPTEQIVRLEL</sequence>
<dbReference type="EMBL" id="CCYD01000645">
    <property type="protein sequence ID" value="CEG42398.1"/>
    <property type="molecule type" value="Genomic_DNA"/>
</dbReference>
<dbReference type="GO" id="GO:0005975">
    <property type="term" value="P:carbohydrate metabolic process"/>
    <property type="evidence" value="ECO:0007669"/>
    <property type="project" value="InterPro"/>
</dbReference>
<evidence type="ECO:0000313" key="5">
    <source>
        <dbReference type="EMBL" id="CEG42398.1"/>
    </source>
</evidence>
<feature type="compositionally biased region" description="Polar residues" evidence="2">
    <location>
        <begin position="62"/>
        <end position="73"/>
    </location>
</feature>
<dbReference type="PROSITE" id="PS51164">
    <property type="entry name" value="CBM1_2"/>
    <property type="match status" value="1"/>
</dbReference>
<dbReference type="GO" id="GO:0030248">
    <property type="term" value="F:cellulose binding"/>
    <property type="evidence" value="ECO:0007669"/>
    <property type="project" value="InterPro"/>
</dbReference>
<dbReference type="SUPFAM" id="SSF57180">
    <property type="entry name" value="Cellulose-binding domain"/>
    <property type="match status" value="1"/>
</dbReference>
<evidence type="ECO:0000259" key="4">
    <source>
        <dbReference type="PROSITE" id="PS51164"/>
    </source>
</evidence>
<feature type="domain" description="CBM1" evidence="4">
    <location>
        <begin position="83"/>
        <end position="119"/>
    </location>
</feature>
<dbReference type="OrthoDB" id="127746at2759"/>
<keyword evidence="1 3" id="KW-0732">Signal</keyword>
<dbReference type="GO" id="GO:0005576">
    <property type="term" value="C:extracellular region"/>
    <property type="evidence" value="ECO:0007669"/>
    <property type="project" value="InterPro"/>
</dbReference>
<evidence type="ECO:0000313" key="6">
    <source>
        <dbReference type="Proteomes" id="UP000054928"/>
    </source>
</evidence>
<feature type="compositionally biased region" description="Low complexity" evidence="2">
    <location>
        <begin position="36"/>
        <end position="59"/>
    </location>
</feature>
<name>A0A0P1AMU4_PLAHL</name>
<dbReference type="Pfam" id="PF00734">
    <property type="entry name" value="CBM_1"/>
    <property type="match status" value="1"/>
</dbReference>